<evidence type="ECO:0000259" key="1">
    <source>
        <dbReference type="PROSITE" id="PS50213"/>
    </source>
</evidence>
<protein>
    <recommendedName>
        <fullName evidence="1">FAS1 domain-containing protein</fullName>
    </recommendedName>
</protein>
<sequence>MHERFVFPLSFRAPDLKTVLKLGSGLALGLSLSACHEPNDLHDTHWSHNYQDSFETPSSTKMAFMPSTLSKSYVPPKDGAPNSVLAYHAPPSPSYDDRPLDENIAASQELTDYLVAIRATGLIPWISGPGPYTVFAIPNAAMEQMAAKWHGGLMAPAYREQLTHILGYTIAFGKWDEARLWRKISRQHGQPVRLITLYGDILTVSAASGTGELLLSNQVGQTNRLWGQSFPQSNGVLYFTQGALLPVGKAPGYHPSYQHSGG</sequence>
<name>G6XKN9_9PROT</name>
<dbReference type="RefSeq" id="WP_008852202.1">
    <property type="nucleotide sequence ID" value="NZ_AGQV01000007.1"/>
</dbReference>
<dbReference type="SUPFAM" id="SSF82153">
    <property type="entry name" value="FAS1 domain"/>
    <property type="match status" value="1"/>
</dbReference>
<accession>G6XKN9</accession>
<dbReference type="Proteomes" id="UP000004949">
    <property type="component" value="Unassembled WGS sequence"/>
</dbReference>
<dbReference type="PROSITE" id="PS50213">
    <property type="entry name" value="FAS1"/>
    <property type="match status" value="1"/>
</dbReference>
<comment type="caution">
    <text evidence="2">The sequence shown here is derived from an EMBL/GenBank/DDBJ whole genome shotgun (WGS) entry which is preliminary data.</text>
</comment>
<dbReference type="PATRIC" id="fig|1088869.3.peg.2049"/>
<evidence type="ECO:0000313" key="3">
    <source>
        <dbReference type="Proteomes" id="UP000004949"/>
    </source>
</evidence>
<dbReference type="Gene3D" id="2.30.180.10">
    <property type="entry name" value="FAS1 domain"/>
    <property type="match status" value="1"/>
</dbReference>
<dbReference type="STRING" id="1088869.GMO_20550"/>
<proteinExistence type="predicted"/>
<dbReference type="OrthoDB" id="9800666at2"/>
<dbReference type="InterPro" id="IPR000782">
    <property type="entry name" value="FAS1_domain"/>
</dbReference>
<reference evidence="2 3" key="1">
    <citation type="submission" date="2011-10" db="EMBL/GenBank/DDBJ databases">
        <title>Genome sequence of Gluconobacter morbifer G707, isolated from Drosophila gut.</title>
        <authorList>
            <person name="Lee W.-J."/>
            <person name="Kim E.-K."/>
        </authorList>
    </citation>
    <scope>NUCLEOTIDE SEQUENCE [LARGE SCALE GENOMIC DNA]</scope>
    <source>
        <strain evidence="2 3">G707</strain>
    </source>
</reference>
<dbReference type="InterPro" id="IPR036378">
    <property type="entry name" value="FAS1_dom_sf"/>
</dbReference>
<organism evidence="2 3">
    <name type="scientific">Gluconobacter morbifer G707</name>
    <dbReference type="NCBI Taxonomy" id="1088869"/>
    <lineage>
        <taxon>Bacteria</taxon>
        <taxon>Pseudomonadati</taxon>
        <taxon>Pseudomonadota</taxon>
        <taxon>Alphaproteobacteria</taxon>
        <taxon>Acetobacterales</taxon>
        <taxon>Acetobacteraceae</taxon>
        <taxon>Gluconobacter</taxon>
    </lineage>
</organism>
<dbReference type="eggNOG" id="COG2335">
    <property type="taxonomic scope" value="Bacteria"/>
</dbReference>
<dbReference type="EMBL" id="AGQV01000007">
    <property type="protein sequence ID" value="EHH67602.1"/>
    <property type="molecule type" value="Genomic_DNA"/>
</dbReference>
<evidence type="ECO:0000313" key="2">
    <source>
        <dbReference type="EMBL" id="EHH67602.1"/>
    </source>
</evidence>
<keyword evidence="3" id="KW-1185">Reference proteome</keyword>
<dbReference type="AlphaFoldDB" id="G6XKN9"/>
<gene>
    <name evidence="2" type="ORF">GMO_20550</name>
</gene>
<dbReference type="PROSITE" id="PS51257">
    <property type="entry name" value="PROKAR_LIPOPROTEIN"/>
    <property type="match status" value="1"/>
</dbReference>
<feature type="domain" description="FAS1" evidence="1">
    <location>
        <begin position="97"/>
        <end position="244"/>
    </location>
</feature>